<evidence type="ECO:0000256" key="1">
    <source>
        <dbReference type="SAM" id="Phobius"/>
    </source>
</evidence>
<dbReference type="RefSeq" id="XP_018192444.1">
    <property type="nucleotide sequence ID" value="XM_018329838.1"/>
</dbReference>
<keyword evidence="1" id="KW-0812">Transmembrane</keyword>
<protein>
    <submittedName>
        <fullName evidence="2">Uncharacterized protein</fullName>
    </submittedName>
</protein>
<gene>
    <name evidence="2" type="ORF">L228DRAFT_21005</name>
</gene>
<feature type="transmembrane region" description="Helical" evidence="1">
    <location>
        <begin position="74"/>
        <end position="92"/>
    </location>
</feature>
<reference evidence="2 3" key="1">
    <citation type="journal article" date="2016" name="Fungal Biol.">
        <title>The genome of Xylona heveae provides a window into fungal endophytism.</title>
        <authorList>
            <person name="Gazis R."/>
            <person name="Kuo A."/>
            <person name="Riley R."/>
            <person name="LaButti K."/>
            <person name="Lipzen A."/>
            <person name="Lin J."/>
            <person name="Amirebrahimi M."/>
            <person name="Hesse C.N."/>
            <person name="Spatafora J.W."/>
            <person name="Henrissat B."/>
            <person name="Hainaut M."/>
            <person name="Grigoriev I.V."/>
            <person name="Hibbett D.S."/>
        </authorList>
    </citation>
    <scope>NUCLEOTIDE SEQUENCE [LARGE SCALE GENOMIC DNA]</scope>
    <source>
        <strain evidence="2 3">TC161</strain>
    </source>
</reference>
<organism evidence="2 3">
    <name type="scientific">Xylona heveae (strain CBS 132557 / TC161)</name>
    <dbReference type="NCBI Taxonomy" id="1328760"/>
    <lineage>
        <taxon>Eukaryota</taxon>
        <taxon>Fungi</taxon>
        <taxon>Dikarya</taxon>
        <taxon>Ascomycota</taxon>
        <taxon>Pezizomycotina</taxon>
        <taxon>Xylonomycetes</taxon>
        <taxon>Xylonales</taxon>
        <taxon>Xylonaceae</taxon>
        <taxon>Xylona</taxon>
    </lineage>
</organism>
<dbReference type="AlphaFoldDB" id="A0A165K1Q7"/>
<keyword evidence="1" id="KW-1133">Transmembrane helix</keyword>
<evidence type="ECO:0000313" key="3">
    <source>
        <dbReference type="Proteomes" id="UP000076632"/>
    </source>
</evidence>
<name>A0A165K1Q7_XYLHT</name>
<dbReference type="GeneID" id="28894975"/>
<dbReference type="EMBL" id="KV407454">
    <property type="protein sequence ID" value="KZF26889.1"/>
    <property type="molecule type" value="Genomic_DNA"/>
</dbReference>
<accession>A0A165K1Q7</accession>
<dbReference type="Proteomes" id="UP000076632">
    <property type="component" value="Unassembled WGS sequence"/>
</dbReference>
<keyword evidence="3" id="KW-1185">Reference proteome</keyword>
<keyword evidence="1" id="KW-0472">Membrane</keyword>
<sequence length="126" mass="14568">MSSFRGVKNSRVSRICRFPSGRAGRFREAFCRLSARTALRLNLDLKWMLSLDPTKHNNIAQSSHLPPSRDSKNVTNRFLVIMLVLILSYIRLSQFITKKRKKTPCHPLKIDSVKKTTRWVIDGVQD</sequence>
<dbReference type="InParanoid" id="A0A165K1Q7"/>
<evidence type="ECO:0000313" key="2">
    <source>
        <dbReference type="EMBL" id="KZF26889.1"/>
    </source>
</evidence>
<proteinExistence type="predicted"/>